<evidence type="ECO:0000256" key="9">
    <source>
        <dbReference type="ARBA" id="ARBA00022605"/>
    </source>
</evidence>
<dbReference type="CDD" id="cd07034">
    <property type="entry name" value="TPP_PYR_PFOR_IOR-alpha_like"/>
    <property type="match status" value="1"/>
</dbReference>
<dbReference type="SUPFAM" id="SSF52218">
    <property type="entry name" value="Flavoproteins"/>
    <property type="match status" value="1"/>
</dbReference>
<dbReference type="InterPro" id="IPR006067">
    <property type="entry name" value="NO2/SO3_Rdtase_4Fe4S_dom"/>
</dbReference>
<comment type="cofactor">
    <cofactor evidence="1">
        <name>siroheme</name>
        <dbReference type="ChEBI" id="CHEBI:60052"/>
    </cofactor>
</comment>
<dbReference type="InterPro" id="IPR045854">
    <property type="entry name" value="NO2/SO3_Rdtase_4Fe4S_sf"/>
</dbReference>
<dbReference type="Gene3D" id="3.40.50.920">
    <property type="match status" value="1"/>
</dbReference>
<comment type="subcellular location">
    <subcellularLocation>
        <location evidence="3">Cytoplasm</location>
    </subcellularLocation>
</comment>
<sequence>MVAGSVKTPEEAVARIAYLSSDVVISVQPTLSNASAFSSKLEELSSGGVKGTLTASNGVPEIQTVRQNADPLLSVFQPARSGKLVSVTATSSILLSSIPHLYKLINYPVVIHVSLQPSDFPDYSEITSIRQTGLILLQSESTQEAQDMAVAAHGLAVKTGKAVVHFFASSSDDSEISNEDTVLLGRALDRAAARTYQSGKIVSTSLYADDGVVAQTSNSIASVAVGTNGHASGLVTPASEASGIEPSSNGTSTADENSTRPSLTSIGSLHDAIESRPISSDDIHKHASTIFEVIKQVTGRSYNVFEYTGPRNADVALFVFGSTTGLFRSTIKRTPGDDYSRVGVITARLYRPWFGTKLTEVIPKSISKIAVLEQIKKKTTKWGPLFLDLLTCLRTGPALKGAPVVVGHQLGFITPDTASQALRGVVQNLKSESPVQNLSVGLEGVPTDVGHSISQPAIEAAYMKILDQLFGKRLHIANSLDKPNAGISATITASPEYGYGSLLARMERRQTFIERVENLAKSNDFTTRIPAEWLSKWLLVADDESKSGALVPGIIMRLMVDGSPAAYSLLSDKDLFYKESHWLIGSDAWSYDLGNSGVHHVIASGKNINMLVIDSQPYSEHAAADASRRKKDVGLYAMNFGNSFVASVAVYSSYTQVLHAMLEADKFDGPSVVVAYLPYNKENDSPLTVLQETKKAVDIGYWPLYRWNPRGEKDEKKFSLDSERLKKELQEFLKRDNHLSQLVKRNPQFAANLSGSYGTEVRQQQKRKAKDAFNKLLEGLSGPPLTILFASDGGNAEGLAQRLGRRGKARGLKTLVLAMEDYPIEDLSTEENLVLITSTAGQGEFPQNGRNFWETVKNSTDLDLATVNYTVFALGDSHYWPRKEDKHYYNKPGKDLDKRLADLGGRKLVDTGLGDDQDPDGYQTAYSEWEPRLWKALGVDNVDGLPDDPPPITNEDIKIASNFLRGTIAEGLKDESTGAISASDQQLTKFHGTYMQDDRDLRDERKSQGLEPAYSFMIRCRLSSGVATPEQWIKMDDISNEFGNQTMKLTTRQTFQFHGVIKRKLKSTMQAINRALMTTIAACGDVNRNVMCSSLPQHSALHAQAHEAAIRISNHLLPSTTAYHEIWLTDDDDKKVQVAGDAIVDHEPLYGPTYLPRKFKITIAIPPHNDTDVYAHDIGLIAIKGGDGKLSGFNVLAGGGMGVTHNNKKTYPRTGSMLGYAPLDKIHLVCEKIMLVQRDNGDRNNRKHARLKYTIDDMGVKVFKSKVEDLLTWKLEEARPFKFHSNIDTFGWQVDENGKNHFTFFIENGRIEDTPEFPMKTGLREIAKVHKGEFRLTGNQHLILSSVEDADLEGMRDLMAKYRLDNLQFSGLRLSSSACVAFPTCGLAMAESERYLPILISKLEGVLEESGLRHDSIVMRMTGCPNGCARPWLAEVAFVGKAFGAYNMYLGGGYHGQRLNKLYRSSIKEEEILEILKPLFKRYALERQDGERFGDFCIRIGMIKPTTEGKTFHDDVCVAPPLFFHPSKSGAHK</sequence>
<dbReference type="SUPFAM" id="SSF55124">
    <property type="entry name" value="Nitrite/Sulfite reductase N-terminal domain-like"/>
    <property type="match status" value="2"/>
</dbReference>
<dbReference type="Proteomes" id="UP001412239">
    <property type="component" value="Unassembled WGS sequence"/>
</dbReference>
<evidence type="ECO:0000256" key="20">
    <source>
        <dbReference type="ARBA" id="ARBA00067595"/>
    </source>
</evidence>
<evidence type="ECO:0000256" key="1">
    <source>
        <dbReference type="ARBA" id="ARBA00001929"/>
    </source>
</evidence>
<dbReference type="GO" id="GO:0004783">
    <property type="term" value="F:sulfite reductase (NADPH) activity"/>
    <property type="evidence" value="ECO:0007669"/>
    <property type="project" value="UniProtKB-EC"/>
</dbReference>
<dbReference type="InterPro" id="IPR045169">
    <property type="entry name" value="NO2/SO3_Rdtase_4Fe4S_prot"/>
</dbReference>
<dbReference type="Gene3D" id="3.30.413.10">
    <property type="entry name" value="Sulfite Reductase Hemoprotein, domain 1"/>
    <property type="match status" value="2"/>
</dbReference>
<evidence type="ECO:0000259" key="22">
    <source>
        <dbReference type="PROSITE" id="PS50902"/>
    </source>
</evidence>
<dbReference type="FunFam" id="3.90.480.20:FF:000012">
    <property type="entry name" value="Sulfite reductase beta subunit"/>
    <property type="match status" value="1"/>
</dbReference>
<feature type="domain" description="Flavodoxin-like" evidence="22">
    <location>
        <begin position="785"/>
        <end position="934"/>
    </location>
</feature>
<comment type="catalytic activity">
    <reaction evidence="17">
        <text>hydrogen sulfide + 3 NADP(+) + 3 H2O = sulfite + 3 NADPH + 4 H(+)</text>
        <dbReference type="Rhea" id="RHEA:13801"/>
        <dbReference type="ChEBI" id="CHEBI:15377"/>
        <dbReference type="ChEBI" id="CHEBI:15378"/>
        <dbReference type="ChEBI" id="CHEBI:17359"/>
        <dbReference type="ChEBI" id="CHEBI:29919"/>
        <dbReference type="ChEBI" id="CHEBI:57783"/>
        <dbReference type="ChEBI" id="CHEBI:58349"/>
        <dbReference type="EC" id="1.8.1.2"/>
    </reaction>
</comment>
<comment type="cofactor">
    <cofactor evidence="2">
        <name>[4Fe-4S] cluster</name>
        <dbReference type="ChEBI" id="CHEBI:49883"/>
    </cofactor>
</comment>
<proteinExistence type="inferred from homology"/>
<protein>
    <recommendedName>
        <fullName evidence="20">Sulfite reductase [NADPH] subunit beta</fullName>
        <ecNumber evidence="6">1.8.1.2</ecNumber>
    </recommendedName>
</protein>
<dbReference type="GO" id="GO:0009337">
    <property type="term" value="C:sulfite reductase complex (NADPH)"/>
    <property type="evidence" value="ECO:0007669"/>
    <property type="project" value="InterPro"/>
</dbReference>
<evidence type="ECO:0000256" key="4">
    <source>
        <dbReference type="ARBA" id="ARBA00004774"/>
    </source>
</evidence>
<dbReference type="HAMAP" id="MF_01540">
    <property type="entry name" value="CysI"/>
    <property type="match status" value="1"/>
</dbReference>
<evidence type="ECO:0000256" key="12">
    <source>
        <dbReference type="ARBA" id="ARBA00022857"/>
    </source>
</evidence>
<evidence type="ECO:0000256" key="7">
    <source>
        <dbReference type="ARBA" id="ARBA00022485"/>
    </source>
</evidence>
<dbReference type="Gene3D" id="3.90.480.20">
    <property type="match status" value="1"/>
</dbReference>
<dbReference type="GO" id="GO:0050661">
    <property type="term" value="F:NADP binding"/>
    <property type="evidence" value="ECO:0007669"/>
    <property type="project" value="InterPro"/>
</dbReference>
<dbReference type="Gene3D" id="3.40.50.970">
    <property type="match status" value="2"/>
</dbReference>
<dbReference type="InterPro" id="IPR008254">
    <property type="entry name" value="Flavodoxin/NO_synth"/>
</dbReference>
<evidence type="ECO:0000313" key="23">
    <source>
        <dbReference type="EMBL" id="CUS15765.1"/>
    </source>
</evidence>
<dbReference type="SUPFAM" id="SSF56014">
    <property type="entry name" value="Nitrite and sulphite reductase 4Fe-4S domain-like"/>
    <property type="match status" value="2"/>
</dbReference>
<comment type="pathway">
    <text evidence="4">Sulfur metabolism; hydrogen sulfide biosynthesis; hydrogen sulfide from sulfite (NADPH route): step 1/1.</text>
</comment>
<dbReference type="GO" id="GO:0046872">
    <property type="term" value="F:metal ion binding"/>
    <property type="evidence" value="ECO:0007669"/>
    <property type="project" value="UniProtKB-KW"/>
</dbReference>
<evidence type="ECO:0000256" key="16">
    <source>
        <dbReference type="ARBA" id="ARBA00023192"/>
    </source>
</evidence>
<dbReference type="SUPFAM" id="SSF52518">
    <property type="entry name" value="Thiamin diphosphate-binding fold (THDP-binding)"/>
    <property type="match status" value="2"/>
</dbReference>
<dbReference type="InterPro" id="IPR029039">
    <property type="entry name" value="Flavoprotein-like_sf"/>
</dbReference>
<organism evidence="23 24">
    <name type="scientific">Tuber aestivum</name>
    <name type="common">summer truffle</name>
    <dbReference type="NCBI Taxonomy" id="59557"/>
    <lineage>
        <taxon>Eukaryota</taxon>
        <taxon>Fungi</taxon>
        <taxon>Dikarya</taxon>
        <taxon>Ascomycota</taxon>
        <taxon>Pezizomycotina</taxon>
        <taxon>Pezizomycetes</taxon>
        <taxon>Pezizales</taxon>
        <taxon>Tuberaceae</taxon>
        <taxon>Tuber</taxon>
    </lineage>
</organism>
<dbReference type="Gene3D" id="3.90.480.10">
    <property type="entry name" value="Sulfite Reductase Hemoprotein,Domain 2"/>
    <property type="match status" value="1"/>
</dbReference>
<keyword evidence="8" id="KW-0963">Cytoplasm</keyword>
<name>A0A292Q9V6_9PEZI</name>
<evidence type="ECO:0000256" key="8">
    <source>
        <dbReference type="ARBA" id="ARBA00022490"/>
    </source>
</evidence>
<dbReference type="GO" id="GO:0019344">
    <property type="term" value="P:cysteine biosynthetic process"/>
    <property type="evidence" value="ECO:0007669"/>
    <property type="project" value="UniProtKB-KW"/>
</dbReference>
<dbReference type="FunFam" id="3.30.413.10:FF:000003">
    <property type="entry name" value="Sulfite reductase [NADPH] hemoprotein beta-component"/>
    <property type="match status" value="1"/>
</dbReference>
<evidence type="ECO:0000256" key="17">
    <source>
        <dbReference type="ARBA" id="ARBA00052219"/>
    </source>
</evidence>
<keyword evidence="16" id="KW-0198">Cysteine biosynthesis</keyword>
<keyword evidence="13" id="KW-0560">Oxidoreductase</keyword>
<dbReference type="InterPro" id="IPR011786">
    <property type="entry name" value="CysI"/>
</dbReference>
<dbReference type="PRINTS" id="PR00397">
    <property type="entry name" value="SIROHAEM"/>
</dbReference>
<evidence type="ECO:0000256" key="2">
    <source>
        <dbReference type="ARBA" id="ARBA00001966"/>
    </source>
</evidence>
<keyword evidence="10" id="KW-0349">Heme</keyword>
<evidence type="ECO:0000256" key="13">
    <source>
        <dbReference type="ARBA" id="ARBA00023002"/>
    </source>
</evidence>
<keyword evidence="9" id="KW-0028">Amino-acid biosynthesis</keyword>
<dbReference type="GO" id="GO:0050311">
    <property type="term" value="F:sulfite reductase (ferredoxin) activity"/>
    <property type="evidence" value="ECO:0007669"/>
    <property type="project" value="TreeGrafter"/>
</dbReference>
<accession>A0A292Q9V6</accession>
<comment type="similarity">
    <text evidence="5">Belongs to the nitrite and sulfite reductase 4Fe-4S domain family.</text>
</comment>
<dbReference type="EC" id="1.8.1.2" evidence="6"/>
<feature type="region of interest" description="Disordered" evidence="21">
    <location>
        <begin position="234"/>
        <end position="264"/>
    </location>
</feature>
<dbReference type="Pfam" id="PF00258">
    <property type="entry name" value="Flavodoxin_1"/>
    <property type="match status" value="1"/>
</dbReference>
<dbReference type="InterPro" id="IPR036136">
    <property type="entry name" value="Nit/Sulf_reduc_fer-like_dom_sf"/>
</dbReference>
<evidence type="ECO:0000256" key="19">
    <source>
        <dbReference type="ARBA" id="ARBA00063391"/>
    </source>
</evidence>
<comment type="subunit">
    <text evidence="19">Alpha(2)-beta(2). The alpha component is a flavoprotein, the beta component is a hemoprotein.</text>
</comment>
<dbReference type="InterPro" id="IPR009014">
    <property type="entry name" value="Transketo_C/PFOR_II"/>
</dbReference>
<dbReference type="InterPro" id="IPR029061">
    <property type="entry name" value="THDP-binding"/>
</dbReference>
<keyword evidence="14" id="KW-0408">Iron</keyword>
<evidence type="ECO:0000256" key="3">
    <source>
        <dbReference type="ARBA" id="ARBA00004496"/>
    </source>
</evidence>
<dbReference type="PANTHER" id="PTHR11493">
    <property type="entry name" value="SULFITE REDUCTASE [NADPH] SUBUNIT BETA-RELATED"/>
    <property type="match status" value="1"/>
</dbReference>
<keyword evidence="15" id="KW-0411">Iron-sulfur</keyword>
<feature type="compositionally biased region" description="Polar residues" evidence="21">
    <location>
        <begin position="245"/>
        <end position="264"/>
    </location>
</feature>
<dbReference type="PROSITE" id="PS00365">
    <property type="entry name" value="NIR_SIR"/>
    <property type="match status" value="1"/>
</dbReference>
<dbReference type="SUPFAM" id="SSF52922">
    <property type="entry name" value="TK C-terminal domain-like"/>
    <property type="match status" value="1"/>
</dbReference>
<evidence type="ECO:0000256" key="21">
    <source>
        <dbReference type="SAM" id="MobiDB-lite"/>
    </source>
</evidence>
<keyword evidence="24" id="KW-1185">Reference proteome</keyword>
<evidence type="ECO:0000256" key="15">
    <source>
        <dbReference type="ARBA" id="ARBA00023014"/>
    </source>
</evidence>
<dbReference type="FunFam" id="3.40.50.920:FF:000007">
    <property type="entry name" value="Pyruvate:ferredoxin (Flavodoxin) oxidoreductase"/>
    <property type="match status" value="1"/>
</dbReference>
<dbReference type="NCBIfam" id="NF010029">
    <property type="entry name" value="PRK13504.1"/>
    <property type="match status" value="1"/>
</dbReference>
<dbReference type="FunFam" id="3.40.50.970:FF:000051">
    <property type="entry name" value="Sulfite reductase beta subunit"/>
    <property type="match status" value="1"/>
</dbReference>
<dbReference type="GO" id="GO:0051539">
    <property type="term" value="F:4 iron, 4 sulfur cluster binding"/>
    <property type="evidence" value="ECO:0007669"/>
    <property type="project" value="UniProtKB-KW"/>
</dbReference>
<dbReference type="Gene3D" id="3.40.50.360">
    <property type="match status" value="1"/>
</dbReference>
<keyword evidence="12" id="KW-0521">NADP</keyword>
<dbReference type="InterPro" id="IPR006066">
    <property type="entry name" value="NO2/SO3_Rdtase_FeS/sirohaem_BS"/>
</dbReference>
<dbReference type="GO" id="GO:0005737">
    <property type="term" value="C:cytoplasm"/>
    <property type="evidence" value="ECO:0007669"/>
    <property type="project" value="UniProtKB-SubCell"/>
</dbReference>
<dbReference type="FunFam" id="3.30.413.10:FF:000004">
    <property type="entry name" value="Sulfite reductase [NADPH] hemoprotein beta-component"/>
    <property type="match status" value="1"/>
</dbReference>
<dbReference type="FunFam" id="3.40.50.360:FF:000016">
    <property type="entry name" value="Sulfite reductase subunit beta"/>
    <property type="match status" value="1"/>
</dbReference>
<evidence type="ECO:0000256" key="11">
    <source>
        <dbReference type="ARBA" id="ARBA00022723"/>
    </source>
</evidence>
<dbReference type="InterPro" id="IPR002880">
    <property type="entry name" value="Pyrv_Fd/Flavodoxin_OxRdtase_N"/>
</dbReference>
<keyword evidence="7" id="KW-0004">4Fe-4S</keyword>
<dbReference type="PROSITE" id="PS50902">
    <property type="entry name" value="FLAVODOXIN_LIKE"/>
    <property type="match status" value="1"/>
</dbReference>
<dbReference type="Pfam" id="PF01077">
    <property type="entry name" value="NIR_SIR"/>
    <property type="match status" value="1"/>
</dbReference>
<evidence type="ECO:0000256" key="10">
    <source>
        <dbReference type="ARBA" id="ARBA00022617"/>
    </source>
</evidence>
<evidence type="ECO:0000256" key="14">
    <source>
        <dbReference type="ARBA" id="ARBA00023004"/>
    </source>
</evidence>
<dbReference type="Pfam" id="PF01855">
    <property type="entry name" value="POR_N"/>
    <property type="match status" value="1"/>
</dbReference>
<dbReference type="GO" id="GO:0020037">
    <property type="term" value="F:heme binding"/>
    <property type="evidence" value="ECO:0007669"/>
    <property type="project" value="InterPro"/>
</dbReference>
<dbReference type="PRINTS" id="PR00369">
    <property type="entry name" value="FLAVODOXIN"/>
</dbReference>
<dbReference type="Pfam" id="PF03460">
    <property type="entry name" value="NIR_SIR_ferr"/>
    <property type="match status" value="2"/>
</dbReference>
<evidence type="ECO:0000256" key="18">
    <source>
        <dbReference type="ARBA" id="ARBA00057613"/>
    </source>
</evidence>
<evidence type="ECO:0000256" key="5">
    <source>
        <dbReference type="ARBA" id="ARBA00010429"/>
    </source>
</evidence>
<dbReference type="PANTHER" id="PTHR11493:SF47">
    <property type="entry name" value="SULFITE REDUCTASE [NADPH] SUBUNIT BETA"/>
    <property type="match status" value="1"/>
</dbReference>
<reference evidence="23" key="1">
    <citation type="submission" date="2015-10" db="EMBL/GenBank/DDBJ databases">
        <authorList>
            <person name="Regsiter A."/>
            <person name="william w."/>
        </authorList>
    </citation>
    <scope>NUCLEOTIDE SEQUENCE</scope>
    <source>
        <strain evidence="23">Montdore</strain>
    </source>
</reference>
<dbReference type="InterPro" id="IPR005117">
    <property type="entry name" value="NiRdtase/SiRdtase_haem-b_fer"/>
</dbReference>
<dbReference type="InterPro" id="IPR001094">
    <property type="entry name" value="Flavdoxin-like"/>
</dbReference>
<evidence type="ECO:0000313" key="24">
    <source>
        <dbReference type="Proteomes" id="UP001412239"/>
    </source>
</evidence>
<keyword evidence="11" id="KW-0479">Metal-binding</keyword>
<gene>
    <name evidence="23" type="ORF">GSTUAT00000042001</name>
</gene>
<dbReference type="GO" id="GO:0000103">
    <property type="term" value="P:sulfate assimilation"/>
    <property type="evidence" value="ECO:0007669"/>
    <property type="project" value="UniProtKB-ARBA"/>
</dbReference>
<dbReference type="GO" id="GO:0010181">
    <property type="term" value="F:FMN binding"/>
    <property type="evidence" value="ECO:0007669"/>
    <property type="project" value="InterPro"/>
</dbReference>
<evidence type="ECO:0000256" key="6">
    <source>
        <dbReference type="ARBA" id="ARBA00012604"/>
    </source>
</evidence>
<dbReference type="EMBL" id="LN890943">
    <property type="protein sequence ID" value="CUS15765.1"/>
    <property type="molecule type" value="Genomic_DNA"/>
</dbReference>
<comment type="function">
    <text evidence="18">Catalyzes the reduction of sulfite to sulfide, one of several activities required for the biosynthesis of L-cysteine from sulfate.</text>
</comment>